<evidence type="ECO:0000313" key="5">
    <source>
        <dbReference type="Proteomes" id="UP001054252"/>
    </source>
</evidence>
<sequence>MEVQIISKENVKPASPTPEHLRFFKISLFDQLIIFPYASRIYFYPPTNVLDTHNKVEVLQKSLSKTLSHFYPLAGKIKDHLSIECNDEGAYFVQARINCRLQDFLTKPDLIFLRRFLPWDGVVSAEYPVEGIHVCNIQVTVFECGGIAIAMCLSHKFIDIVSNTTFLKAWTAAACGFAEAPRPNFIAYAPDFFIPARDSWLQDLRRMWGSFAKKGKCITRRFLFNATAVATLKSQATGEKIEVPTPVEAVSAFLWKCSMAASKARHGIQRPALCVHVVDLRGRIPLPAAQMENSVGNLFWIAAADCSEDCSDLHDLVGKLREAASKIDGDFLKKIRGEEGNSFNSEYFRGITELNSRDGNDCFYFVNWCKDLYGTDFGWGKPVWVSNVGMKGSDEVRNFCIVNETRSGDGVEAWLTLDEQVMAILERDPELPSLASLDLSPLAMD</sequence>
<keyword evidence="2" id="KW-0808">Transferase</keyword>
<evidence type="ECO:0000256" key="2">
    <source>
        <dbReference type="ARBA" id="ARBA00022679"/>
    </source>
</evidence>
<dbReference type="AlphaFoldDB" id="A0AAV5LI32"/>
<proteinExistence type="inferred from homology"/>
<organism evidence="4 5">
    <name type="scientific">Rubroshorea leprosula</name>
    <dbReference type="NCBI Taxonomy" id="152421"/>
    <lineage>
        <taxon>Eukaryota</taxon>
        <taxon>Viridiplantae</taxon>
        <taxon>Streptophyta</taxon>
        <taxon>Embryophyta</taxon>
        <taxon>Tracheophyta</taxon>
        <taxon>Spermatophyta</taxon>
        <taxon>Magnoliopsida</taxon>
        <taxon>eudicotyledons</taxon>
        <taxon>Gunneridae</taxon>
        <taxon>Pentapetalae</taxon>
        <taxon>rosids</taxon>
        <taxon>malvids</taxon>
        <taxon>Malvales</taxon>
        <taxon>Dipterocarpaceae</taxon>
        <taxon>Rubroshorea</taxon>
    </lineage>
</organism>
<dbReference type="GO" id="GO:0016746">
    <property type="term" value="F:acyltransferase activity"/>
    <property type="evidence" value="ECO:0007669"/>
    <property type="project" value="UniProtKB-KW"/>
</dbReference>
<dbReference type="Gene3D" id="3.30.559.10">
    <property type="entry name" value="Chloramphenicol acetyltransferase-like domain"/>
    <property type="match status" value="2"/>
</dbReference>
<dbReference type="Proteomes" id="UP001054252">
    <property type="component" value="Unassembled WGS sequence"/>
</dbReference>
<evidence type="ECO:0000313" key="4">
    <source>
        <dbReference type="EMBL" id="GKV37043.1"/>
    </source>
</evidence>
<dbReference type="PANTHER" id="PTHR31623">
    <property type="entry name" value="F21J9.9"/>
    <property type="match status" value="1"/>
</dbReference>
<keyword evidence="3" id="KW-0012">Acyltransferase</keyword>
<dbReference type="PANTHER" id="PTHR31623:SF110">
    <property type="entry name" value="VINORINE SYNTHASE-LIKE"/>
    <property type="match status" value="1"/>
</dbReference>
<name>A0AAV5LI32_9ROSI</name>
<dbReference type="InterPro" id="IPR023213">
    <property type="entry name" value="CAT-like_dom_sf"/>
</dbReference>
<gene>
    <name evidence="4" type="ORF">SLEP1_g45112</name>
</gene>
<evidence type="ECO:0000256" key="3">
    <source>
        <dbReference type="ARBA" id="ARBA00023315"/>
    </source>
</evidence>
<dbReference type="Pfam" id="PF02458">
    <property type="entry name" value="Transferase"/>
    <property type="match status" value="1"/>
</dbReference>
<reference evidence="4 5" key="1">
    <citation type="journal article" date="2021" name="Commun. Biol.">
        <title>The genome of Shorea leprosula (Dipterocarpaceae) highlights the ecological relevance of drought in aseasonal tropical rainforests.</title>
        <authorList>
            <person name="Ng K.K.S."/>
            <person name="Kobayashi M.J."/>
            <person name="Fawcett J.A."/>
            <person name="Hatakeyama M."/>
            <person name="Paape T."/>
            <person name="Ng C.H."/>
            <person name="Ang C.C."/>
            <person name="Tnah L.H."/>
            <person name="Lee C.T."/>
            <person name="Nishiyama T."/>
            <person name="Sese J."/>
            <person name="O'Brien M.J."/>
            <person name="Copetti D."/>
            <person name="Mohd Noor M.I."/>
            <person name="Ong R.C."/>
            <person name="Putra M."/>
            <person name="Sireger I.Z."/>
            <person name="Indrioko S."/>
            <person name="Kosugi Y."/>
            <person name="Izuno A."/>
            <person name="Isagi Y."/>
            <person name="Lee S.L."/>
            <person name="Shimizu K.K."/>
        </authorList>
    </citation>
    <scope>NUCLEOTIDE SEQUENCE [LARGE SCALE GENOMIC DNA]</scope>
    <source>
        <strain evidence="4">214</strain>
    </source>
</reference>
<comment type="caution">
    <text evidence="4">The sequence shown here is derived from an EMBL/GenBank/DDBJ whole genome shotgun (WGS) entry which is preliminary data.</text>
</comment>
<accession>A0AAV5LI32</accession>
<comment type="similarity">
    <text evidence="1">Belongs to the plant acyltransferase family.</text>
</comment>
<protein>
    <submittedName>
        <fullName evidence="4">Uncharacterized protein</fullName>
    </submittedName>
</protein>
<dbReference type="EMBL" id="BPVZ01000120">
    <property type="protein sequence ID" value="GKV37043.1"/>
    <property type="molecule type" value="Genomic_DNA"/>
</dbReference>
<keyword evidence="5" id="KW-1185">Reference proteome</keyword>
<evidence type="ECO:0000256" key="1">
    <source>
        <dbReference type="ARBA" id="ARBA00009861"/>
    </source>
</evidence>